<dbReference type="InterPro" id="IPR015424">
    <property type="entry name" value="PyrdxlP-dep_Trfase"/>
</dbReference>
<comment type="similarity">
    <text evidence="2">Belongs to the threonine aldolase family.</text>
</comment>
<feature type="domain" description="Aromatic amino acid beta-eliminating lyase/threonine aldolase" evidence="6">
    <location>
        <begin position="5"/>
        <end position="289"/>
    </location>
</feature>
<dbReference type="Gene3D" id="3.40.640.10">
    <property type="entry name" value="Type I PLP-dependent aspartate aminotransferase-like (Major domain)"/>
    <property type="match status" value="1"/>
</dbReference>
<evidence type="ECO:0000256" key="5">
    <source>
        <dbReference type="PIRSR" id="PIRSR017617-1"/>
    </source>
</evidence>
<dbReference type="CDD" id="cd06502">
    <property type="entry name" value="TA_like"/>
    <property type="match status" value="1"/>
</dbReference>
<accession>A0A1U9NQG3</accession>
<dbReference type="FunFam" id="3.90.1150.10:FF:000041">
    <property type="entry name" value="Low-specificity L-threonine aldolase"/>
    <property type="match status" value="1"/>
</dbReference>
<evidence type="ECO:0000313" key="8">
    <source>
        <dbReference type="Proteomes" id="UP000189674"/>
    </source>
</evidence>
<dbReference type="GO" id="GO:0008732">
    <property type="term" value="F:L-allo-threonine aldolase activity"/>
    <property type="evidence" value="ECO:0007669"/>
    <property type="project" value="UniProtKB-EC"/>
</dbReference>
<organism evidence="7 8">
    <name type="scientific">Anaerohalosphaera lusitana</name>
    <dbReference type="NCBI Taxonomy" id="1936003"/>
    <lineage>
        <taxon>Bacteria</taxon>
        <taxon>Pseudomonadati</taxon>
        <taxon>Planctomycetota</taxon>
        <taxon>Phycisphaerae</taxon>
        <taxon>Sedimentisphaerales</taxon>
        <taxon>Anaerohalosphaeraceae</taxon>
        <taxon>Anaerohalosphaera</taxon>
    </lineage>
</organism>
<dbReference type="InterPro" id="IPR015421">
    <property type="entry name" value="PyrdxlP-dep_Trfase_major"/>
</dbReference>
<dbReference type="PANTHER" id="PTHR48097">
    <property type="entry name" value="L-THREONINE ALDOLASE-RELATED"/>
    <property type="match status" value="1"/>
</dbReference>
<comment type="cofactor">
    <cofactor evidence="1">
        <name>pyridoxal 5'-phosphate</name>
        <dbReference type="ChEBI" id="CHEBI:597326"/>
    </cofactor>
</comment>
<name>A0A1U9NQG3_9BACT</name>
<dbReference type="Proteomes" id="UP000189674">
    <property type="component" value="Chromosome"/>
</dbReference>
<dbReference type="FunFam" id="3.40.640.10:FF:000030">
    <property type="entry name" value="Low-specificity L-threonine aldolase"/>
    <property type="match status" value="1"/>
</dbReference>
<proteinExistence type="inferred from homology"/>
<dbReference type="EC" id="4.1.2.49" evidence="7"/>
<evidence type="ECO:0000259" key="6">
    <source>
        <dbReference type="Pfam" id="PF01212"/>
    </source>
</evidence>
<protein>
    <submittedName>
        <fullName evidence="7">L-allo-threonine aldolase</fullName>
        <ecNumber evidence="7">4.1.2.49</ecNumber>
    </submittedName>
</protein>
<dbReference type="GO" id="GO:0006545">
    <property type="term" value="P:glycine biosynthetic process"/>
    <property type="evidence" value="ECO:0007669"/>
    <property type="project" value="TreeGrafter"/>
</dbReference>
<keyword evidence="3" id="KW-0663">Pyridoxal phosphate</keyword>
<dbReference type="GO" id="GO:0005829">
    <property type="term" value="C:cytosol"/>
    <property type="evidence" value="ECO:0007669"/>
    <property type="project" value="TreeGrafter"/>
</dbReference>
<dbReference type="PIRSF" id="PIRSF017617">
    <property type="entry name" value="Thr_aldolase"/>
    <property type="match status" value="1"/>
</dbReference>
<dbReference type="InterPro" id="IPR001597">
    <property type="entry name" value="ArAA_b-elim_lyase/Thr_aldolase"/>
</dbReference>
<dbReference type="EMBL" id="CP019791">
    <property type="protein sequence ID" value="AQT70173.1"/>
    <property type="molecule type" value="Genomic_DNA"/>
</dbReference>
<keyword evidence="4 7" id="KW-0456">Lyase</keyword>
<dbReference type="Pfam" id="PF01212">
    <property type="entry name" value="Beta_elim_lyase"/>
    <property type="match status" value="1"/>
</dbReference>
<dbReference type="NCBIfam" id="NF041359">
    <property type="entry name" value="GntG_guanitoxin"/>
    <property type="match status" value="1"/>
</dbReference>
<sequence length="347" mass="37125">MGVIDLRSDTVTQPTVRMREAMRDASVGDDVLGDDPTVQKLERLAVDKLGTEAAIFVPSGTMGNLVSAMVHCPRGSEVILGDKAHMFVYEAGGMSAAGGIQPHTIPNQADGTLRLEDIEHAVRAENVHFPRTRLICLENTQNKCGGRVLRPEYCWEVREIADKHALKMHLDGARVYNAAVALGIDVRELAEPFDSVSVCLSKGLSAPVGSVVCGRKDFVYEARRARKLLGGGMRQAGVLAAAGIVALEDMVDRLSEDHANAKELARGLAETGMFSLDAEAVETNIVYFDLAMDKIGADELVAKMAERGVLFLALGPGRFRMVTHCGISAGDVETALDVLGGVAGELQ</sequence>
<dbReference type="InterPro" id="IPR015422">
    <property type="entry name" value="PyrdxlP-dep_Trfase_small"/>
</dbReference>
<evidence type="ECO:0000256" key="1">
    <source>
        <dbReference type="ARBA" id="ARBA00001933"/>
    </source>
</evidence>
<dbReference type="KEGG" id="alus:STSP2_03378"/>
<dbReference type="OrthoDB" id="9774495at2"/>
<dbReference type="SUPFAM" id="SSF53383">
    <property type="entry name" value="PLP-dependent transferases"/>
    <property type="match status" value="1"/>
</dbReference>
<dbReference type="RefSeq" id="WP_146663783.1">
    <property type="nucleotide sequence ID" value="NZ_CP019791.1"/>
</dbReference>
<dbReference type="PANTHER" id="PTHR48097:SF9">
    <property type="entry name" value="L-THREONINE ALDOLASE"/>
    <property type="match status" value="1"/>
</dbReference>
<dbReference type="STRING" id="1936003.STSP2_03378"/>
<gene>
    <name evidence="7" type="primary">ltaA</name>
    <name evidence="7" type="ORF">STSP2_03378</name>
</gene>
<dbReference type="Gene3D" id="3.90.1150.10">
    <property type="entry name" value="Aspartate Aminotransferase, domain 1"/>
    <property type="match status" value="1"/>
</dbReference>
<feature type="modified residue" description="N6-(pyridoxal phosphate)lysine" evidence="5">
    <location>
        <position position="202"/>
    </location>
</feature>
<dbReference type="InterPro" id="IPR023603">
    <property type="entry name" value="Low_specificity_L-TA-like"/>
</dbReference>
<evidence type="ECO:0000256" key="2">
    <source>
        <dbReference type="ARBA" id="ARBA00006966"/>
    </source>
</evidence>
<dbReference type="AlphaFoldDB" id="A0A1U9NQG3"/>
<reference evidence="8" key="1">
    <citation type="submission" date="2017-02" db="EMBL/GenBank/DDBJ databases">
        <title>Comparative genomics and description of representatives of a novel lineage of planctomycetes thriving in anoxic sediments.</title>
        <authorList>
            <person name="Spring S."/>
            <person name="Bunk B."/>
            <person name="Sproer C."/>
        </authorList>
    </citation>
    <scope>NUCLEOTIDE SEQUENCE [LARGE SCALE GENOMIC DNA]</scope>
    <source>
        <strain evidence="8">ST-NAGAB-D1</strain>
    </source>
</reference>
<evidence type="ECO:0000256" key="3">
    <source>
        <dbReference type="ARBA" id="ARBA00022898"/>
    </source>
</evidence>
<keyword evidence="8" id="KW-1185">Reference proteome</keyword>
<evidence type="ECO:0000256" key="4">
    <source>
        <dbReference type="ARBA" id="ARBA00023239"/>
    </source>
</evidence>
<dbReference type="GO" id="GO:0006567">
    <property type="term" value="P:L-threonine catabolic process"/>
    <property type="evidence" value="ECO:0007669"/>
    <property type="project" value="TreeGrafter"/>
</dbReference>
<dbReference type="NCBIfam" id="NF007825">
    <property type="entry name" value="PRK10534.1"/>
    <property type="match status" value="1"/>
</dbReference>
<evidence type="ECO:0000313" key="7">
    <source>
        <dbReference type="EMBL" id="AQT70173.1"/>
    </source>
</evidence>